<evidence type="ECO:0000313" key="4">
    <source>
        <dbReference type="EMBL" id="KAK7575759.1"/>
    </source>
</evidence>
<gene>
    <name evidence="4" type="ORF">V9T40_012045</name>
</gene>
<dbReference type="GO" id="GO:0005634">
    <property type="term" value="C:nucleus"/>
    <property type="evidence" value="ECO:0007669"/>
    <property type="project" value="TreeGrafter"/>
</dbReference>
<dbReference type="Proteomes" id="UP001367676">
    <property type="component" value="Unassembled WGS sequence"/>
</dbReference>
<dbReference type="GO" id="GO:0005737">
    <property type="term" value="C:cytoplasm"/>
    <property type="evidence" value="ECO:0007669"/>
    <property type="project" value="TreeGrafter"/>
</dbReference>
<evidence type="ECO:0000256" key="1">
    <source>
        <dbReference type="ARBA" id="ARBA00023054"/>
    </source>
</evidence>
<feature type="region of interest" description="Disordered" evidence="3">
    <location>
        <begin position="583"/>
        <end position="647"/>
    </location>
</feature>
<feature type="region of interest" description="Disordered" evidence="3">
    <location>
        <begin position="742"/>
        <end position="814"/>
    </location>
</feature>
<keyword evidence="5" id="KW-1185">Reference proteome</keyword>
<evidence type="ECO:0000256" key="2">
    <source>
        <dbReference type="SAM" id="Coils"/>
    </source>
</evidence>
<feature type="compositionally biased region" description="Polar residues" evidence="3">
    <location>
        <begin position="793"/>
        <end position="814"/>
    </location>
</feature>
<dbReference type="InterPro" id="IPR051293">
    <property type="entry name" value="MTUS1/CCDC69"/>
</dbReference>
<evidence type="ECO:0000256" key="3">
    <source>
        <dbReference type="SAM" id="MobiDB-lite"/>
    </source>
</evidence>
<dbReference type="EMBL" id="JBBCAQ010000036">
    <property type="protein sequence ID" value="KAK7575759.1"/>
    <property type="molecule type" value="Genomic_DNA"/>
</dbReference>
<keyword evidence="1 2" id="KW-0175">Coiled coil</keyword>
<feature type="compositionally biased region" description="Polar residues" evidence="3">
    <location>
        <begin position="338"/>
        <end position="358"/>
    </location>
</feature>
<feature type="compositionally biased region" description="Basic residues" evidence="3">
    <location>
        <begin position="46"/>
        <end position="59"/>
    </location>
</feature>
<name>A0AAN9T9Z0_9HEMI</name>
<dbReference type="AlphaFoldDB" id="A0AAN9T9Z0"/>
<feature type="coiled-coil region" evidence="2">
    <location>
        <begin position="212"/>
        <end position="320"/>
    </location>
</feature>
<sequence length="814" mass="91967">MVESLSKLAFFFRGSGKSHSLRKSRSNDCGFEGAQRDAKPVLRSPPLRRGRWTSHSQKRQAKDQNRVLHANSAACSVSNKTAPLKPLADHGNRAADQCKAVKVKTKSLNQISKINPLLSQLKYATDGMEAFIILFQRLTTDPDVFALPHIKEELSKYKKDWLDMKLKLEEANVSCRRLKEEVEVQKLLHDQKLEELRGIHMAQLDRLNECHSRELDEHSVKYEDQLRDLENQFRHQEQNLEAKFDDDLRKVQREAEQKLESILEETKSQVEVLKLENDAWKEKLIKESWRKLQDVEKRFKSKMEDVENGYRNQLDVAEKEAQKREELFLTSMKRKSAATRNNSVHESNSEIGKSSLENSPAHGTRLENQNLEEEICSLRTVLDLKHSEIQDLRKQNEKLRREAQDLPFVSQKLDSAQARVEDLNAQLQTKIENEKKLLKENRRLLETVQHESEKRKRLTFQNEELLWKLKKSTQVAKTLAVFNSGRSKEERVSESDAMCVHSTPLSHKHYSHSNKRHAEKCLKRSRTDADIQLGLVESPPSDGSVSPKVLGVVEKSDSVSWVLEIDESPVAVASRMLRRANSLRGIPSKKKSQRDQQSLTLPARTKKKCSVPTPVASTPKPVSDDSAAPAAAAATAVPSSTTVESCDLNGHADQLDAESAAAPELPNDEDESAIPDISSFFDFLHDPDFDTDLLADDVDLRTHFYMDDKAVPSSPFSNSSSTDSSLDLETYNHEMKSFTRFTWTSSSTTPTNGNAAGEPTSPGGAKTDDRRPRRAIIDSSSVTDSDDESMDSFPSSSLESNMVSKMVDNVQSKQ</sequence>
<protein>
    <submittedName>
        <fullName evidence="4">Uncharacterized protein</fullName>
    </submittedName>
</protein>
<feature type="region of interest" description="Disordered" evidence="3">
    <location>
        <begin position="18"/>
        <end position="66"/>
    </location>
</feature>
<dbReference type="GO" id="GO:0008017">
    <property type="term" value="F:microtubule binding"/>
    <property type="evidence" value="ECO:0007669"/>
    <property type="project" value="TreeGrafter"/>
</dbReference>
<organism evidence="4 5">
    <name type="scientific">Parthenolecanium corni</name>
    <dbReference type="NCBI Taxonomy" id="536013"/>
    <lineage>
        <taxon>Eukaryota</taxon>
        <taxon>Metazoa</taxon>
        <taxon>Ecdysozoa</taxon>
        <taxon>Arthropoda</taxon>
        <taxon>Hexapoda</taxon>
        <taxon>Insecta</taxon>
        <taxon>Pterygota</taxon>
        <taxon>Neoptera</taxon>
        <taxon>Paraneoptera</taxon>
        <taxon>Hemiptera</taxon>
        <taxon>Sternorrhyncha</taxon>
        <taxon>Coccoidea</taxon>
        <taxon>Coccidae</taxon>
        <taxon>Parthenolecanium</taxon>
    </lineage>
</organism>
<dbReference type="PANTHER" id="PTHR24200:SF11">
    <property type="entry name" value="TOUCAN, ISOFORM A"/>
    <property type="match status" value="1"/>
</dbReference>
<accession>A0AAN9T9Z0</accession>
<feature type="compositionally biased region" description="Low complexity" evidence="3">
    <location>
        <begin position="742"/>
        <end position="751"/>
    </location>
</feature>
<feature type="coiled-coil region" evidence="2">
    <location>
        <begin position="382"/>
        <end position="451"/>
    </location>
</feature>
<feature type="compositionally biased region" description="Low complexity" evidence="3">
    <location>
        <begin position="624"/>
        <end position="643"/>
    </location>
</feature>
<reference evidence="4 5" key="1">
    <citation type="submission" date="2024-03" db="EMBL/GenBank/DDBJ databases">
        <title>Adaptation during the transition from Ophiocordyceps entomopathogen to insect associate is accompanied by gene loss and intensified selection.</title>
        <authorList>
            <person name="Ward C.M."/>
            <person name="Onetto C.A."/>
            <person name="Borneman A.R."/>
        </authorList>
    </citation>
    <scope>NUCLEOTIDE SEQUENCE [LARGE SCALE GENOMIC DNA]</scope>
    <source>
        <strain evidence="4">AWRI1</strain>
        <tissue evidence="4">Single Adult Female</tissue>
    </source>
</reference>
<proteinExistence type="predicted"/>
<dbReference type="PANTHER" id="PTHR24200">
    <property type="entry name" value="TOUCAN, ISOFORM A"/>
    <property type="match status" value="1"/>
</dbReference>
<evidence type="ECO:0000313" key="5">
    <source>
        <dbReference type="Proteomes" id="UP001367676"/>
    </source>
</evidence>
<feature type="region of interest" description="Disordered" evidence="3">
    <location>
        <begin position="334"/>
        <end position="363"/>
    </location>
</feature>
<comment type="caution">
    <text evidence="4">The sequence shown here is derived from an EMBL/GenBank/DDBJ whole genome shotgun (WGS) entry which is preliminary data.</text>
</comment>